<name>A0A6C0BAQ1_9ZZZZ</name>
<dbReference type="AlphaFoldDB" id="A0A6C0BAQ1"/>
<protein>
    <submittedName>
        <fullName evidence="1">Uncharacterized protein</fullName>
    </submittedName>
</protein>
<dbReference type="EMBL" id="MN739102">
    <property type="protein sequence ID" value="QHS88801.1"/>
    <property type="molecule type" value="Genomic_DNA"/>
</dbReference>
<evidence type="ECO:0000313" key="1">
    <source>
        <dbReference type="EMBL" id="QHS88801.1"/>
    </source>
</evidence>
<accession>A0A6C0BAQ1</accession>
<organism evidence="1">
    <name type="scientific">viral metagenome</name>
    <dbReference type="NCBI Taxonomy" id="1070528"/>
    <lineage>
        <taxon>unclassified sequences</taxon>
        <taxon>metagenomes</taxon>
        <taxon>organismal metagenomes</taxon>
    </lineage>
</organism>
<reference evidence="1" key="1">
    <citation type="journal article" date="2020" name="Nature">
        <title>Giant virus diversity and host interactions through global metagenomics.</title>
        <authorList>
            <person name="Schulz F."/>
            <person name="Roux S."/>
            <person name="Paez-Espino D."/>
            <person name="Jungbluth S."/>
            <person name="Walsh D.A."/>
            <person name="Denef V.J."/>
            <person name="McMahon K.D."/>
            <person name="Konstantinidis K.T."/>
            <person name="Eloe-Fadrosh E.A."/>
            <person name="Kyrpides N.C."/>
            <person name="Woyke T."/>
        </authorList>
    </citation>
    <scope>NUCLEOTIDE SEQUENCE</scope>
    <source>
        <strain evidence="1">GVMAG-M-3300010158-59</strain>
    </source>
</reference>
<sequence>MSFFEVEFTLPQQDSYLVEVERQIQLKRKFLLERRHHLEKASRENKFLTTVKNDYQKYQNYILKQKQEQIGAMNTLDQYLDDLIVTGKMTQSDIEQSKKDKREILGEISKIKKDLDDLMK</sequence>
<proteinExistence type="predicted"/>